<sequence>MRTSLLNRTHGTRNTRTLARTALTLASAAALTVGLASTASAATANRTVTDGTRTYNLALTAPNTAPATGANVTVTGSGYNPDQGVYVGLCAIPAGVNTADPTTWNSKPTPCLGGQDETGTTGASHWVNSDWYWMSPSNSSPFTESGGLGSFSVQIHVKAKISDTVTCGRSGVTCAIVTRADHFDSSDRKYDVYVPVTFQ</sequence>
<dbReference type="SUPFAM" id="SSF49319">
    <property type="entry name" value="Actinoxanthin-like"/>
    <property type="match status" value="1"/>
</dbReference>
<comment type="caution">
    <text evidence="2">The sequence shown here is derived from an EMBL/GenBank/DDBJ whole genome shotgun (WGS) entry which is preliminary data.</text>
</comment>
<evidence type="ECO:0000313" key="3">
    <source>
        <dbReference type="Proteomes" id="UP000315226"/>
    </source>
</evidence>
<reference evidence="2 3" key="1">
    <citation type="submission" date="2019-06" db="EMBL/GenBank/DDBJ databases">
        <title>Whole genome shotgun sequence of Streptomyces gardneri NBRC 12865.</title>
        <authorList>
            <person name="Hosoyama A."/>
            <person name="Uohara A."/>
            <person name="Ohji S."/>
            <person name="Ichikawa N."/>
        </authorList>
    </citation>
    <scope>NUCLEOTIDE SEQUENCE [LARGE SCALE GENOMIC DNA]</scope>
    <source>
        <strain evidence="2 3">NBRC 12865</strain>
    </source>
</reference>
<dbReference type="InterPro" id="IPR027273">
    <property type="entry name" value="Neocarzinostatin-like"/>
</dbReference>
<dbReference type="AlphaFoldDB" id="A0A4Y3RGI1"/>
<name>A0A4Y3RGI1_9ACTN</name>
<dbReference type="OrthoDB" id="4175021at2"/>
<protein>
    <recommendedName>
        <fullName evidence="4">IPT/TIG domain-containing protein</fullName>
    </recommendedName>
</protein>
<gene>
    <name evidence="2" type="ORF">SGA01_20940</name>
</gene>
<feature type="chain" id="PRO_5021502591" description="IPT/TIG domain-containing protein" evidence="1">
    <location>
        <begin position="42"/>
        <end position="199"/>
    </location>
</feature>
<accession>A0A4Y3RGI1</accession>
<keyword evidence="3" id="KW-1185">Reference proteome</keyword>
<evidence type="ECO:0008006" key="4">
    <source>
        <dbReference type="Google" id="ProtNLM"/>
    </source>
</evidence>
<feature type="signal peptide" evidence="1">
    <location>
        <begin position="1"/>
        <end position="41"/>
    </location>
</feature>
<dbReference type="RefSeq" id="WP_141295655.1">
    <property type="nucleotide sequence ID" value="NZ_BJMN01000012.1"/>
</dbReference>
<dbReference type="Gene3D" id="2.60.40.230">
    <property type="entry name" value="Neocarzinostatin-like"/>
    <property type="match status" value="1"/>
</dbReference>
<evidence type="ECO:0000313" key="2">
    <source>
        <dbReference type="EMBL" id="GEB56489.1"/>
    </source>
</evidence>
<keyword evidence="1" id="KW-0732">Signal</keyword>
<proteinExistence type="predicted"/>
<dbReference type="Proteomes" id="UP000315226">
    <property type="component" value="Unassembled WGS sequence"/>
</dbReference>
<organism evidence="2 3">
    <name type="scientific">Streptomyces gardneri</name>
    <dbReference type="NCBI Taxonomy" id="66892"/>
    <lineage>
        <taxon>Bacteria</taxon>
        <taxon>Bacillati</taxon>
        <taxon>Actinomycetota</taxon>
        <taxon>Actinomycetes</taxon>
        <taxon>Kitasatosporales</taxon>
        <taxon>Streptomycetaceae</taxon>
        <taxon>Streptomyces</taxon>
    </lineage>
</organism>
<evidence type="ECO:0000256" key="1">
    <source>
        <dbReference type="SAM" id="SignalP"/>
    </source>
</evidence>
<dbReference type="EMBL" id="BJMN01000012">
    <property type="protein sequence ID" value="GEB56489.1"/>
    <property type="molecule type" value="Genomic_DNA"/>
</dbReference>